<organism evidence="2 3">
    <name type="scientific">Cardiocondyla obscurior</name>
    <dbReference type="NCBI Taxonomy" id="286306"/>
    <lineage>
        <taxon>Eukaryota</taxon>
        <taxon>Metazoa</taxon>
        <taxon>Ecdysozoa</taxon>
        <taxon>Arthropoda</taxon>
        <taxon>Hexapoda</taxon>
        <taxon>Insecta</taxon>
        <taxon>Pterygota</taxon>
        <taxon>Neoptera</taxon>
        <taxon>Endopterygota</taxon>
        <taxon>Hymenoptera</taxon>
        <taxon>Apocrita</taxon>
        <taxon>Aculeata</taxon>
        <taxon>Formicoidea</taxon>
        <taxon>Formicidae</taxon>
        <taxon>Myrmicinae</taxon>
        <taxon>Cardiocondyla</taxon>
    </lineage>
</organism>
<evidence type="ECO:0000256" key="1">
    <source>
        <dbReference type="SAM" id="Phobius"/>
    </source>
</evidence>
<accession>A0AAW2F7R5</accession>
<gene>
    <name evidence="2" type="ORF">PUN28_013010</name>
</gene>
<reference evidence="2 3" key="1">
    <citation type="submission" date="2023-03" db="EMBL/GenBank/DDBJ databases">
        <title>High recombination rates correlate with genetic variation in Cardiocondyla obscurior ants.</title>
        <authorList>
            <person name="Errbii M."/>
        </authorList>
    </citation>
    <scope>NUCLEOTIDE SEQUENCE [LARGE SCALE GENOMIC DNA]</scope>
    <source>
        <strain evidence="2">Alpha-2009</strain>
        <tissue evidence="2">Whole body</tissue>
    </source>
</reference>
<name>A0AAW2F7R5_9HYME</name>
<keyword evidence="1" id="KW-0472">Membrane</keyword>
<feature type="transmembrane region" description="Helical" evidence="1">
    <location>
        <begin position="73"/>
        <end position="104"/>
    </location>
</feature>
<proteinExistence type="predicted"/>
<sequence length="109" mass="12957">MDMSIKMSRDKPKLQSKNKLYKTVKKKLYISHRSRENITVMIKETKYLKKKKKKKIYASGYLRRPRRSDLKGLPWTTLLIIFFFHLSTSSFLTSVLLSLINVIIKFSNK</sequence>
<dbReference type="AlphaFoldDB" id="A0AAW2F7R5"/>
<keyword evidence="1" id="KW-1133">Transmembrane helix</keyword>
<protein>
    <recommendedName>
        <fullName evidence="4">Transmembrane protein</fullName>
    </recommendedName>
</protein>
<dbReference type="Proteomes" id="UP001430953">
    <property type="component" value="Unassembled WGS sequence"/>
</dbReference>
<keyword evidence="1" id="KW-0812">Transmembrane</keyword>
<dbReference type="EMBL" id="JADYXP020000013">
    <property type="protein sequence ID" value="KAL0111512.1"/>
    <property type="molecule type" value="Genomic_DNA"/>
</dbReference>
<keyword evidence="3" id="KW-1185">Reference proteome</keyword>
<comment type="caution">
    <text evidence="2">The sequence shown here is derived from an EMBL/GenBank/DDBJ whole genome shotgun (WGS) entry which is preliminary data.</text>
</comment>
<evidence type="ECO:0000313" key="2">
    <source>
        <dbReference type="EMBL" id="KAL0111512.1"/>
    </source>
</evidence>
<evidence type="ECO:0008006" key="4">
    <source>
        <dbReference type="Google" id="ProtNLM"/>
    </source>
</evidence>
<evidence type="ECO:0000313" key="3">
    <source>
        <dbReference type="Proteomes" id="UP001430953"/>
    </source>
</evidence>